<reference evidence="7" key="1">
    <citation type="submission" date="2020-06" db="EMBL/GenBank/DDBJ databases">
        <authorList>
            <person name="Li T."/>
            <person name="Hu X."/>
            <person name="Zhang T."/>
            <person name="Song X."/>
            <person name="Zhang H."/>
            <person name="Dai N."/>
            <person name="Sheng W."/>
            <person name="Hou X."/>
            <person name="Wei L."/>
        </authorList>
    </citation>
    <scope>NUCLEOTIDE SEQUENCE</scope>
    <source>
        <strain evidence="7">KEN8</strain>
        <tissue evidence="7">Leaf</tissue>
    </source>
</reference>
<feature type="domain" description="C3H1-type" evidence="6">
    <location>
        <begin position="525"/>
        <end position="553"/>
    </location>
</feature>
<feature type="compositionally biased region" description="Polar residues" evidence="5">
    <location>
        <begin position="389"/>
        <end position="417"/>
    </location>
</feature>
<feature type="repeat" description="PPR" evidence="3">
    <location>
        <begin position="44"/>
        <end position="78"/>
    </location>
</feature>
<dbReference type="PANTHER" id="PTHR33400">
    <property type="entry name" value="ZINC FINGER CCCH DOMAIN-CONTAINING PROTEIN 6-RELATED"/>
    <property type="match status" value="1"/>
</dbReference>
<dbReference type="PROSITE" id="PS51375">
    <property type="entry name" value="PPR"/>
    <property type="match status" value="2"/>
</dbReference>
<sequence>MIYQGLRPDVVTYNNLISGLCKMQRIQEAYNLFEKLESEGVRPDTITYNILIGYYCKAGLFEQAYALLDRGVASGLTPNTVTWHILVTNLLKREPEIVDEFFSGSSEAILTPAVLYMHTNLTWSDVKLFLSEESPSQVGMATQDHLRAKPLWSLQSDIGLDDSLPPGFEEIQPANLWRLKLSQIPLMKWRCPPRFELNSEWRVVVGEESKEMQAQNQREMRVLEAIYPRPSAIPPNPSASVDVQDSIANDLNTPLIPVTPIEDEDASTDTSLGSLTTNTNPMISQPQHLLDGTTSSQCNGSTSPHTNRISATVMEPGILAAAQAALSSIISNSSNSERGSLIDSDLLIKILSDPETIGQFVSSHSASSSAQNGPPSSMQSMPSPSFQSIPTSGVQEVTQNMPSTSTQYTPNSRSLRPSSFDPVNVRRDPLSAHSLANGPSYPPQTRTGSIPDLRPSIPDVISAPAPSPSPRAIPVTKDINYYKSLVQQHGAERRDILPQFARQSNQSMGRSRDPSNFIKPRESKPRITKPCLFFNSSRGCRNGVNCAYQHDTSSQQRVNGIPEVHGAKRVKLDRGITGA</sequence>
<evidence type="ECO:0000259" key="6">
    <source>
        <dbReference type="PROSITE" id="PS50103"/>
    </source>
</evidence>
<dbReference type="GO" id="GO:0008270">
    <property type="term" value="F:zinc ion binding"/>
    <property type="evidence" value="ECO:0007669"/>
    <property type="project" value="UniProtKB-KW"/>
</dbReference>
<dbReference type="Pfam" id="PF13041">
    <property type="entry name" value="PPR_2"/>
    <property type="match status" value="1"/>
</dbReference>
<feature type="zinc finger region" description="C3H1-type" evidence="4">
    <location>
        <begin position="525"/>
        <end position="553"/>
    </location>
</feature>
<comment type="caution">
    <text evidence="7">The sequence shown here is derived from an EMBL/GenBank/DDBJ whole genome shotgun (WGS) entry which is preliminary data.</text>
</comment>
<dbReference type="InterPro" id="IPR011990">
    <property type="entry name" value="TPR-like_helical_dom_sf"/>
</dbReference>
<dbReference type="InterPro" id="IPR000571">
    <property type="entry name" value="Znf_CCCH"/>
</dbReference>
<feature type="compositionally biased region" description="Low complexity" evidence="5">
    <location>
        <begin position="362"/>
        <end position="388"/>
    </location>
</feature>
<feature type="region of interest" description="Disordered" evidence="5">
    <location>
        <begin position="284"/>
        <end position="305"/>
    </location>
</feature>
<dbReference type="NCBIfam" id="TIGR00756">
    <property type="entry name" value="PPR"/>
    <property type="match status" value="2"/>
</dbReference>
<protein>
    <submittedName>
        <fullName evidence="7">Zinc finger CCCH domain-containing protein 6</fullName>
    </submittedName>
</protein>
<evidence type="ECO:0000256" key="2">
    <source>
        <dbReference type="ARBA" id="ARBA00023125"/>
    </source>
</evidence>
<proteinExistence type="predicted"/>
<keyword evidence="4" id="KW-0479">Metal-binding</keyword>
<reference evidence="7" key="2">
    <citation type="journal article" date="2024" name="Plant">
        <title>Genomic evolution and insights into agronomic trait innovations of Sesamum species.</title>
        <authorList>
            <person name="Miao H."/>
            <person name="Wang L."/>
            <person name="Qu L."/>
            <person name="Liu H."/>
            <person name="Sun Y."/>
            <person name="Le M."/>
            <person name="Wang Q."/>
            <person name="Wei S."/>
            <person name="Zheng Y."/>
            <person name="Lin W."/>
            <person name="Duan Y."/>
            <person name="Cao H."/>
            <person name="Xiong S."/>
            <person name="Wang X."/>
            <person name="Wei L."/>
            <person name="Li C."/>
            <person name="Ma Q."/>
            <person name="Ju M."/>
            <person name="Zhao R."/>
            <person name="Li G."/>
            <person name="Mu C."/>
            <person name="Tian Q."/>
            <person name="Mei H."/>
            <person name="Zhang T."/>
            <person name="Gao T."/>
            <person name="Zhang H."/>
        </authorList>
    </citation>
    <scope>NUCLEOTIDE SEQUENCE</scope>
    <source>
        <strain evidence="7">KEN8</strain>
    </source>
</reference>
<keyword evidence="2" id="KW-0238">DNA-binding</keyword>
<feature type="compositionally biased region" description="Low complexity" evidence="5">
    <location>
        <begin position="455"/>
        <end position="464"/>
    </location>
</feature>
<feature type="repeat" description="PPR" evidence="3">
    <location>
        <begin position="9"/>
        <end position="43"/>
    </location>
</feature>
<evidence type="ECO:0000256" key="4">
    <source>
        <dbReference type="PROSITE-ProRule" id="PRU00723"/>
    </source>
</evidence>
<gene>
    <name evidence="7" type="ORF">Scaly_1131600</name>
</gene>
<feature type="region of interest" description="Disordered" evidence="5">
    <location>
        <begin position="361"/>
        <end position="472"/>
    </location>
</feature>
<feature type="region of interest" description="Disordered" evidence="5">
    <location>
        <begin position="503"/>
        <end position="522"/>
    </location>
</feature>
<dbReference type="PANTHER" id="PTHR33400:SF2">
    <property type="entry name" value="ZINC FINGER CCCH DOMAIN-CONTAINING PROTEIN 6"/>
    <property type="match status" value="1"/>
</dbReference>
<dbReference type="PROSITE" id="PS50103">
    <property type="entry name" value="ZF_C3H1"/>
    <property type="match status" value="1"/>
</dbReference>
<accession>A0AAW2QMP6</accession>
<evidence type="ECO:0000256" key="3">
    <source>
        <dbReference type="PROSITE-ProRule" id="PRU00708"/>
    </source>
</evidence>
<dbReference type="GO" id="GO:0003677">
    <property type="term" value="F:DNA binding"/>
    <property type="evidence" value="ECO:0007669"/>
    <property type="project" value="UniProtKB-KW"/>
</dbReference>
<dbReference type="InterPro" id="IPR002885">
    <property type="entry name" value="PPR_rpt"/>
</dbReference>
<keyword evidence="1" id="KW-0677">Repeat</keyword>
<organism evidence="7">
    <name type="scientific">Sesamum calycinum</name>
    <dbReference type="NCBI Taxonomy" id="2727403"/>
    <lineage>
        <taxon>Eukaryota</taxon>
        <taxon>Viridiplantae</taxon>
        <taxon>Streptophyta</taxon>
        <taxon>Embryophyta</taxon>
        <taxon>Tracheophyta</taxon>
        <taxon>Spermatophyta</taxon>
        <taxon>Magnoliopsida</taxon>
        <taxon>eudicotyledons</taxon>
        <taxon>Gunneridae</taxon>
        <taxon>Pentapetalae</taxon>
        <taxon>asterids</taxon>
        <taxon>lamiids</taxon>
        <taxon>Lamiales</taxon>
        <taxon>Pedaliaceae</taxon>
        <taxon>Sesamum</taxon>
    </lineage>
</organism>
<keyword evidence="4" id="KW-0863">Zinc-finger</keyword>
<dbReference type="Gene3D" id="1.25.40.10">
    <property type="entry name" value="Tetratricopeptide repeat domain"/>
    <property type="match status" value="1"/>
</dbReference>
<evidence type="ECO:0000256" key="1">
    <source>
        <dbReference type="ARBA" id="ARBA00022737"/>
    </source>
</evidence>
<name>A0AAW2QMP6_9LAMI</name>
<evidence type="ECO:0000256" key="5">
    <source>
        <dbReference type="SAM" id="MobiDB-lite"/>
    </source>
</evidence>
<dbReference type="AlphaFoldDB" id="A0AAW2QMP6"/>
<evidence type="ECO:0000313" key="7">
    <source>
        <dbReference type="EMBL" id="KAL0369127.1"/>
    </source>
</evidence>
<dbReference type="EMBL" id="JACGWM010000006">
    <property type="protein sequence ID" value="KAL0369127.1"/>
    <property type="molecule type" value="Genomic_DNA"/>
</dbReference>
<keyword evidence="4" id="KW-0862">Zinc</keyword>